<dbReference type="InterPro" id="IPR000873">
    <property type="entry name" value="AMP-dep_synth/lig_dom"/>
</dbReference>
<dbReference type="GO" id="GO:0006631">
    <property type="term" value="P:fatty acid metabolic process"/>
    <property type="evidence" value="ECO:0007669"/>
    <property type="project" value="TreeGrafter"/>
</dbReference>
<dbReference type="Pfam" id="PF13193">
    <property type="entry name" value="AMP-binding_C"/>
    <property type="match status" value="1"/>
</dbReference>
<name>A0A814MJ21_ADIRI</name>
<accession>A0A814MJ21</accession>
<dbReference type="AlphaFoldDB" id="A0A814MJ21"/>
<dbReference type="SUPFAM" id="SSF56801">
    <property type="entry name" value="Acetyl-CoA synthetase-like"/>
    <property type="match status" value="1"/>
</dbReference>
<dbReference type="InterPro" id="IPR025110">
    <property type="entry name" value="AMP-bd_C"/>
</dbReference>
<comment type="catalytic activity">
    <reaction evidence="7">
        <text>a medium-chain fatty acid + ATP + CoA = a medium-chain fatty acyl-CoA + AMP + diphosphate</text>
        <dbReference type="Rhea" id="RHEA:48340"/>
        <dbReference type="ChEBI" id="CHEBI:30616"/>
        <dbReference type="ChEBI" id="CHEBI:33019"/>
        <dbReference type="ChEBI" id="CHEBI:57287"/>
        <dbReference type="ChEBI" id="CHEBI:59558"/>
        <dbReference type="ChEBI" id="CHEBI:90546"/>
        <dbReference type="ChEBI" id="CHEBI:456215"/>
        <dbReference type="EC" id="6.2.1.2"/>
    </reaction>
</comment>
<feature type="domain" description="AMP-binding enzyme C-terminal" evidence="9">
    <location>
        <begin position="474"/>
        <end position="546"/>
    </location>
</feature>
<evidence type="ECO:0000256" key="4">
    <source>
        <dbReference type="ARBA" id="ARBA00039009"/>
    </source>
</evidence>
<comment type="function">
    <text evidence="3">Acyl-CoA synthases catalyze the initial reaction in fatty acid metabolism, by forming a thioester with CoA. Has some preference toward medium-chain substrates. Plays a role in adipocyte differentiation.</text>
</comment>
<dbReference type="Proteomes" id="UP000663852">
    <property type="component" value="Unassembled WGS sequence"/>
</dbReference>
<comment type="similarity">
    <text evidence="1">Belongs to the ATP-dependent AMP-binding enzyme family.</text>
</comment>
<protein>
    <recommendedName>
        <fullName evidence="5">Medium-chain acyl-CoA ligase ACSF2, mitochondrial</fullName>
        <ecNumber evidence="4">6.2.1.2</ecNumber>
    </recommendedName>
</protein>
<evidence type="ECO:0000256" key="1">
    <source>
        <dbReference type="ARBA" id="ARBA00006432"/>
    </source>
</evidence>
<dbReference type="EC" id="6.2.1.2" evidence="4"/>
<proteinExistence type="inferred from homology"/>
<dbReference type="InterPro" id="IPR020845">
    <property type="entry name" value="AMP-binding_CS"/>
</dbReference>
<evidence type="ECO:0000256" key="2">
    <source>
        <dbReference type="ARBA" id="ARBA00022598"/>
    </source>
</evidence>
<dbReference type="InterPro" id="IPR042099">
    <property type="entry name" value="ANL_N_sf"/>
</dbReference>
<gene>
    <name evidence="10" type="ORF">EDS130_LOCUS18892</name>
</gene>
<evidence type="ECO:0000313" key="10">
    <source>
        <dbReference type="EMBL" id="CAF1079673.1"/>
    </source>
</evidence>
<dbReference type="Pfam" id="PF00501">
    <property type="entry name" value="AMP-binding"/>
    <property type="match status" value="1"/>
</dbReference>
<keyword evidence="2" id="KW-0436">Ligase</keyword>
<dbReference type="InterPro" id="IPR045851">
    <property type="entry name" value="AMP-bd_C_sf"/>
</dbReference>
<evidence type="ECO:0000256" key="6">
    <source>
        <dbReference type="ARBA" id="ARBA00047319"/>
    </source>
</evidence>
<dbReference type="PANTHER" id="PTHR43201">
    <property type="entry name" value="ACYL-COA SYNTHETASE"/>
    <property type="match status" value="1"/>
</dbReference>
<evidence type="ECO:0000259" key="9">
    <source>
        <dbReference type="Pfam" id="PF13193"/>
    </source>
</evidence>
<dbReference type="PANTHER" id="PTHR43201:SF5">
    <property type="entry name" value="MEDIUM-CHAIN ACYL-COA LIGASE ACSF2, MITOCHONDRIAL"/>
    <property type="match status" value="1"/>
</dbReference>
<sequence length="567" mass="64367">MFKSYYHNTSAEPFVYRNVGEQLDLMCKEYPDRECLVFCAEKKRFTYAALHNDVTKFAQILLSLGFDVGDRLGVWLPTTSENICVTLAAAKVGLIKVNLNPTLTARELKDFLLLSGCRGLIFQKQVKSVDDCWSQLNILSATLQSCEPGDLRDPDLPSLQHVILVSQDEQIEYSVPGVHVLQKIMVTSSPEDVLERQNLVECESPACIFFTSGTTGQPKASAISHFTIVNEINQSWGTDCDQFYERLCVPVPIYFIYGYMNATMHILSIIRPTCIIYPWSLPTSDIAHLTEVIHNERCTALLGVPTILFDLMQYKRQHECDFKSLQLVILSGAPVSAAFIQRIESELETPYVAQVYGQTESGRIATTSFVPTDCPRQRYESMGKCVPRREIKIIDVNSKRIVPLGETGEICTRSFHTMCGYWSNEQKTREVIDNTQWMHTGDLGALDADGCLYFRGRVKDMIIRGGINIFAFDIETCLEQHDAIQKAQVFGIPDERLGEIVCAFVITKREIDEQELRIFLQKHLAYFKIPKYIRPIDVFPVTINGKIQKFKLSAIMQQLLSNEDNRT</sequence>
<evidence type="ECO:0000256" key="5">
    <source>
        <dbReference type="ARBA" id="ARBA00039638"/>
    </source>
</evidence>
<reference evidence="10" key="1">
    <citation type="submission" date="2021-02" db="EMBL/GenBank/DDBJ databases">
        <authorList>
            <person name="Nowell W R."/>
        </authorList>
    </citation>
    <scope>NUCLEOTIDE SEQUENCE</scope>
</reference>
<evidence type="ECO:0000313" key="11">
    <source>
        <dbReference type="Proteomes" id="UP000663852"/>
    </source>
</evidence>
<dbReference type="PROSITE" id="PS00455">
    <property type="entry name" value="AMP_BINDING"/>
    <property type="match status" value="1"/>
</dbReference>
<dbReference type="Gene3D" id="3.40.50.12780">
    <property type="entry name" value="N-terminal domain of ligase-like"/>
    <property type="match status" value="1"/>
</dbReference>
<dbReference type="OrthoDB" id="10253115at2759"/>
<dbReference type="GO" id="GO:0031956">
    <property type="term" value="F:medium-chain fatty acid-CoA ligase activity"/>
    <property type="evidence" value="ECO:0007669"/>
    <property type="project" value="UniProtKB-EC"/>
</dbReference>
<dbReference type="EMBL" id="CAJNOJ010000089">
    <property type="protein sequence ID" value="CAF1079673.1"/>
    <property type="molecule type" value="Genomic_DNA"/>
</dbReference>
<comment type="catalytic activity">
    <reaction evidence="6">
        <text>octanoate + ATP + CoA = octanoyl-CoA + AMP + diphosphate</text>
        <dbReference type="Rhea" id="RHEA:33631"/>
        <dbReference type="ChEBI" id="CHEBI:25646"/>
        <dbReference type="ChEBI" id="CHEBI:30616"/>
        <dbReference type="ChEBI" id="CHEBI:33019"/>
        <dbReference type="ChEBI" id="CHEBI:57287"/>
        <dbReference type="ChEBI" id="CHEBI:57386"/>
        <dbReference type="ChEBI" id="CHEBI:456215"/>
    </reaction>
</comment>
<evidence type="ECO:0000256" key="7">
    <source>
        <dbReference type="ARBA" id="ARBA00048277"/>
    </source>
</evidence>
<dbReference type="Gene3D" id="3.30.300.30">
    <property type="match status" value="1"/>
</dbReference>
<feature type="domain" description="AMP-dependent synthetase/ligase" evidence="8">
    <location>
        <begin position="27"/>
        <end position="422"/>
    </location>
</feature>
<comment type="caution">
    <text evidence="10">The sequence shown here is derived from an EMBL/GenBank/DDBJ whole genome shotgun (WGS) entry which is preliminary data.</text>
</comment>
<evidence type="ECO:0000259" key="8">
    <source>
        <dbReference type="Pfam" id="PF00501"/>
    </source>
</evidence>
<organism evidence="10 11">
    <name type="scientific">Adineta ricciae</name>
    <name type="common">Rotifer</name>
    <dbReference type="NCBI Taxonomy" id="249248"/>
    <lineage>
        <taxon>Eukaryota</taxon>
        <taxon>Metazoa</taxon>
        <taxon>Spiralia</taxon>
        <taxon>Gnathifera</taxon>
        <taxon>Rotifera</taxon>
        <taxon>Eurotatoria</taxon>
        <taxon>Bdelloidea</taxon>
        <taxon>Adinetida</taxon>
        <taxon>Adinetidae</taxon>
        <taxon>Adineta</taxon>
    </lineage>
</organism>
<evidence type="ECO:0000256" key="3">
    <source>
        <dbReference type="ARBA" id="ARBA00037247"/>
    </source>
</evidence>